<evidence type="ECO:0000313" key="2">
    <source>
        <dbReference type="EMBL" id="CAN94548.1"/>
    </source>
</evidence>
<evidence type="ECO:0000256" key="1">
    <source>
        <dbReference type="SAM" id="SignalP"/>
    </source>
</evidence>
<feature type="chain" id="PRO_5005335571" description="Secreted protein" evidence="1">
    <location>
        <begin position="20"/>
        <end position="50"/>
    </location>
</feature>
<gene>
    <name evidence="2" type="ordered locus">sce4385</name>
</gene>
<protein>
    <recommendedName>
        <fullName evidence="4">Secreted protein</fullName>
    </recommendedName>
</protein>
<dbReference type="Proteomes" id="UP000002139">
    <property type="component" value="Chromosome"/>
</dbReference>
<dbReference type="RefSeq" id="WP_012237017.1">
    <property type="nucleotide sequence ID" value="NC_010162.1"/>
</dbReference>
<keyword evidence="1" id="KW-0732">Signal</keyword>
<keyword evidence="3" id="KW-1185">Reference proteome</keyword>
<dbReference type="HOGENOM" id="CLU_3122736_0_0_7"/>
<dbReference type="STRING" id="448385.sce4385"/>
<proteinExistence type="predicted"/>
<accession>A9F346</accession>
<reference evidence="2 3" key="1">
    <citation type="journal article" date="2007" name="Nat. Biotechnol.">
        <title>Complete genome sequence of the myxobacterium Sorangium cellulosum.</title>
        <authorList>
            <person name="Schneiker S."/>
            <person name="Perlova O."/>
            <person name="Kaiser O."/>
            <person name="Gerth K."/>
            <person name="Alici A."/>
            <person name="Altmeyer M.O."/>
            <person name="Bartels D."/>
            <person name="Bekel T."/>
            <person name="Beyer S."/>
            <person name="Bode E."/>
            <person name="Bode H.B."/>
            <person name="Bolten C.J."/>
            <person name="Choudhuri J.V."/>
            <person name="Doss S."/>
            <person name="Elnakady Y.A."/>
            <person name="Frank B."/>
            <person name="Gaigalat L."/>
            <person name="Goesmann A."/>
            <person name="Groeger C."/>
            <person name="Gross F."/>
            <person name="Jelsbak L."/>
            <person name="Jelsbak L."/>
            <person name="Kalinowski J."/>
            <person name="Kegler C."/>
            <person name="Knauber T."/>
            <person name="Konietzny S."/>
            <person name="Kopp M."/>
            <person name="Krause L."/>
            <person name="Krug D."/>
            <person name="Linke B."/>
            <person name="Mahmud T."/>
            <person name="Martinez-Arias R."/>
            <person name="McHardy A.C."/>
            <person name="Merai M."/>
            <person name="Meyer F."/>
            <person name="Mormann S."/>
            <person name="Munoz-Dorado J."/>
            <person name="Perez J."/>
            <person name="Pradella S."/>
            <person name="Rachid S."/>
            <person name="Raddatz G."/>
            <person name="Rosenau F."/>
            <person name="Rueckert C."/>
            <person name="Sasse F."/>
            <person name="Scharfe M."/>
            <person name="Schuster S.C."/>
            <person name="Suen G."/>
            <person name="Treuner-Lange A."/>
            <person name="Velicer G.J."/>
            <person name="Vorholter F.-J."/>
            <person name="Weissman K.J."/>
            <person name="Welch R.D."/>
            <person name="Wenzel S.C."/>
            <person name="Whitworth D.E."/>
            <person name="Wilhelm S."/>
            <person name="Wittmann C."/>
            <person name="Bloecker H."/>
            <person name="Puehler A."/>
            <person name="Mueller R."/>
        </authorList>
    </citation>
    <scope>NUCLEOTIDE SEQUENCE [LARGE SCALE GENOMIC DNA]</scope>
    <source>
        <strain evidence="3">So ce56</strain>
    </source>
</reference>
<feature type="signal peptide" evidence="1">
    <location>
        <begin position="1"/>
        <end position="19"/>
    </location>
</feature>
<name>A9F346_SORC5</name>
<evidence type="ECO:0000313" key="3">
    <source>
        <dbReference type="Proteomes" id="UP000002139"/>
    </source>
</evidence>
<dbReference type="KEGG" id="scl:sce4385"/>
<evidence type="ECO:0008006" key="4">
    <source>
        <dbReference type="Google" id="ProtNLM"/>
    </source>
</evidence>
<organism evidence="2 3">
    <name type="scientific">Sorangium cellulosum (strain So ce56)</name>
    <name type="common">Polyangium cellulosum (strain So ce56)</name>
    <dbReference type="NCBI Taxonomy" id="448385"/>
    <lineage>
        <taxon>Bacteria</taxon>
        <taxon>Pseudomonadati</taxon>
        <taxon>Myxococcota</taxon>
        <taxon>Polyangia</taxon>
        <taxon>Polyangiales</taxon>
        <taxon>Polyangiaceae</taxon>
        <taxon>Sorangium</taxon>
    </lineage>
</organism>
<dbReference type="EMBL" id="AM746676">
    <property type="protein sequence ID" value="CAN94548.1"/>
    <property type="molecule type" value="Genomic_DNA"/>
</dbReference>
<dbReference type="AlphaFoldDB" id="A9F346"/>
<sequence length="50" mass="5046">MCPACLASIGWVLAQAASAGAVTAIAVKKLRNRNHGRSAAGAPASKGERR</sequence>